<gene>
    <name evidence="1" type="ORF">PoB_005943900</name>
</gene>
<sequence length="165" mass="18188">MGLLITSPSSQQGLSKCQMPVRLWISKSLQSSPQHWRCSHWNRGGRRTARPERVDQACGRDNVSSGSGVSWGSDCAGCNGGRPRRGGCATGTGLVRSTCAGFKRSTEITSSRSPTITRKVLSPRATTWKGPSYGHWSGPRWPSWRMKTNLELRRDFGTYDCANKL</sequence>
<dbReference type="EMBL" id="BLXT01006697">
    <property type="protein sequence ID" value="GFO32934.1"/>
    <property type="molecule type" value="Genomic_DNA"/>
</dbReference>
<organism evidence="1 2">
    <name type="scientific">Plakobranchus ocellatus</name>
    <dbReference type="NCBI Taxonomy" id="259542"/>
    <lineage>
        <taxon>Eukaryota</taxon>
        <taxon>Metazoa</taxon>
        <taxon>Spiralia</taxon>
        <taxon>Lophotrochozoa</taxon>
        <taxon>Mollusca</taxon>
        <taxon>Gastropoda</taxon>
        <taxon>Heterobranchia</taxon>
        <taxon>Euthyneura</taxon>
        <taxon>Panpulmonata</taxon>
        <taxon>Sacoglossa</taxon>
        <taxon>Placobranchoidea</taxon>
        <taxon>Plakobranchidae</taxon>
        <taxon>Plakobranchus</taxon>
    </lineage>
</organism>
<evidence type="ECO:0000313" key="2">
    <source>
        <dbReference type="Proteomes" id="UP000735302"/>
    </source>
</evidence>
<keyword evidence="2" id="KW-1185">Reference proteome</keyword>
<proteinExistence type="predicted"/>
<reference evidence="1 2" key="1">
    <citation type="journal article" date="2021" name="Elife">
        <title>Chloroplast acquisition without the gene transfer in kleptoplastic sea slugs, Plakobranchus ocellatus.</title>
        <authorList>
            <person name="Maeda T."/>
            <person name="Takahashi S."/>
            <person name="Yoshida T."/>
            <person name="Shimamura S."/>
            <person name="Takaki Y."/>
            <person name="Nagai Y."/>
            <person name="Toyoda A."/>
            <person name="Suzuki Y."/>
            <person name="Arimoto A."/>
            <person name="Ishii H."/>
            <person name="Satoh N."/>
            <person name="Nishiyama T."/>
            <person name="Hasebe M."/>
            <person name="Maruyama T."/>
            <person name="Minagawa J."/>
            <person name="Obokata J."/>
            <person name="Shigenobu S."/>
        </authorList>
    </citation>
    <scope>NUCLEOTIDE SEQUENCE [LARGE SCALE GENOMIC DNA]</scope>
</reference>
<dbReference type="Proteomes" id="UP000735302">
    <property type="component" value="Unassembled WGS sequence"/>
</dbReference>
<name>A0AAV4CN17_9GAST</name>
<dbReference type="AlphaFoldDB" id="A0AAV4CN17"/>
<comment type="caution">
    <text evidence="1">The sequence shown here is derived from an EMBL/GenBank/DDBJ whole genome shotgun (WGS) entry which is preliminary data.</text>
</comment>
<protein>
    <submittedName>
        <fullName evidence="1">Uncharacterized protein</fullName>
    </submittedName>
</protein>
<accession>A0AAV4CN17</accession>
<evidence type="ECO:0000313" key="1">
    <source>
        <dbReference type="EMBL" id="GFO32934.1"/>
    </source>
</evidence>